<dbReference type="SUPFAM" id="SSF52540">
    <property type="entry name" value="P-loop containing nucleoside triphosphate hydrolases"/>
    <property type="match status" value="1"/>
</dbReference>
<dbReference type="AlphaFoldDB" id="A0A6C0JLZ4"/>
<keyword evidence="4" id="KW-0547">Nucleotide-binding</keyword>
<evidence type="ECO:0000256" key="6">
    <source>
        <dbReference type="ARBA" id="ARBA00039970"/>
    </source>
</evidence>
<dbReference type="Gene3D" id="3.40.50.300">
    <property type="entry name" value="P-loop containing nucleotide triphosphate hydrolases"/>
    <property type="match status" value="1"/>
</dbReference>
<evidence type="ECO:0000256" key="3">
    <source>
        <dbReference type="ARBA" id="ARBA00022490"/>
    </source>
</evidence>
<dbReference type="InterPro" id="IPR027417">
    <property type="entry name" value="P-loop_NTPase"/>
</dbReference>
<comment type="similarity">
    <text evidence="2">Belongs to the PhoH family.</text>
</comment>
<evidence type="ECO:0000256" key="7">
    <source>
        <dbReference type="SAM" id="MobiDB-lite"/>
    </source>
</evidence>
<dbReference type="PANTHER" id="PTHR30473:SF1">
    <property type="entry name" value="PHOH-LIKE PROTEIN"/>
    <property type="match status" value="1"/>
</dbReference>
<name>A0A6C0JLZ4_9ZZZZ</name>
<evidence type="ECO:0000313" key="9">
    <source>
        <dbReference type="EMBL" id="QHU04858.1"/>
    </source>
</evidence>
<dbReference type="PANTHER" id="PTHR30473">
    <property type="entry name" value="PROTEIN PHOH"/>
    <property type="match status" value="1"/>
</dbReference>
<feature type="domain" description="PhoH-like protein" evidence="8">
    <location>
        <begin position="80"/>
        <end position="284"/>
    </location>
</feature>
<dbReference type="GO" id="GO:0005524">
    <property type="term" value="F:ATP binding"/>
    <property type="evidence" value="ECO:0007669"/>
    <property type="project" value="UniProtKB-KW"/>
</dbReference>
<evidence type="ECO:0000256" key="5">
    <source>
        <dbReference type="ARBA" id="ARBA00022840"/>
    </source>
</evidence>
<keyword evidence="3" id="KW-0963">Cytoplasm</keyword>
<evidence type="ECO:0000259" key="8">
    <source>
        <dbReference type="Pfam" id="PF02562"/>
    </source>
</evidence>
<dbReference type="EMBL" id="MN740405">
    <property type="protein sequence ID" value="QHU04858.1"/>
    <property type="molecule type" value="Genomic_DNA"/>
</dbReference>
<dbReference type="InterPro" id="IPR051451">
    <property type="entry name" value="PhoH2-like"/>
</dbReference>
<keyword evidence="5" id="KW-0067">ATP-binding</keyword>
<accession>A0A6C0JLZ4</accession>
<protein>
    <recommendedName>
        <fullName evidence="6">PhoH-like protein</fullName>
    </recommendedName>
</protein>
<evidence type="ECO:0000256" key="1">
    <source>
        <dbReference type="ARBA" id="ARBA00004496"/>
    </source>
</evidence>
<dbReference type="GO" id="GO:0005829">
    <property type="term" value="C:cytosol"/>
    <property type="evidence" value="ECO:0007669"/>
    <property type="project" value="TreeGrafter"/>
</dbReference>
<feature type="region of interest" description="Disordered" evidence="7">
    <location>
        <begin position="16"/>
        <end position="38"/>
    </location>
</feature>
<dbReference type="InterPro" id="IPR003714">
    <property type="entry name" value="PhoH"/>
</dbReference>
<proteinExistence type="inferred from homology"/>
<organism evidence="9">
    <name type="scientific">viral metagenome</name>
    <dbReference type="NCBI Taxonomy" id="1070528"/>
    <lineage>
        <taxon>unclassified sequences</taxon>
        <taxon>metagenomes</taxon>
        <taxon>organismal metagenomes</taxon>
    </lineage>
</organism>
<evidence type="ECO:0000256" key="4">
    <source>
        <dbReference type="ARBA" id="ARBA00022741"/>
    </source>
</evidence>
<comment type="subcellular location">
    <subcellularLocation>
        <location evidence="1">Cytoplasm</location>
    </subcellularLocation>
</comment>
<sequence length="302" mass="35067">MKHTVDCVSFESLGSEAIKSEPKQRNRKPRKQNEKEILKDYREEIGKEREQSATKQRNIYENYQYLSPNEKAAFEFKFTKPKNNSQEIYNSLLRQKSKKIVVATGPAGTGKTLFATEYGVKNFLLGTYEKLIFTRPSVSVDEDLGYLPGTLEEKMAPWVRPIYDILYNFISPKEVTAMLEEKVIEISPLGYMRGRTFKNCWIVADEMQNSTVSQMKMLLTRLGENSRLVITGDLEQYDRPNELNGLEDFLTKFKGKRSSSITSFEFQRGDIQREEVVKEVLDIYGGEIPFEYRETNDFEEDN</sequence>
<evidence type="ECO:0000256" key="2">
    <source>
        <dbReference type="ARBA" id="ARBA00010393"/>
    </source>
</evidence>
<reference evidence="9" key="1">
    <citation type="journal article" date="2020" name="Nature">
        <title>Giant virus diversity and host interactions through global metagenomics.</title>
        <authorList>
            <person name="Schulz F."/>
            <person name="Roux S."/>
            <person name="Paez-Espino D."/>
            <person name="Jungbluth S."/>
            <person name="Walsh D.A."/>
            <person name="Denef V.J."/>
            <person name="McMahon K.D."/>
            <person name="Konstantinidis K.T."/>
            <person name="Eloe-Fadrosh E.A."/>
            <person name="Kyrpides N.C."/>
            <person name="Woyke T."/>
        </authorList>
    </citation>
    <scope>NUCLEOTIDE SEQUENCE</scope>
    <source>
        <strain evidence="9">GVMAG-M-3300027708-5</strain>
    </source>
</reference>
<dbReference type="Pfam" id="PF02562">
    <property type="entry name" value="PhoH"/>
    <property type="match status" value="1"/>
</dbReference>